<reference evidence="3 4" key="1">
    <citation type="submission" date="2019-09" db="EMBL/GenBank/DDBJ databases">
        <title>A chromosome-level genome assembly of the Chinese tupelo Nyssa sinensis.</title>
        <authorList>
            <person name="Yang X."/>
            <person name="Kang M."/>
            <person name="Yang Y."/>
            <person name="Xiong H."/>
            <person name="Wang M."/>
            <person name="Zhang Z."/>
            <person name="Wang Z."/>
            <person name="Wu H."/>
            <person name="Ma T."/>
            <person name="Liu J."/>
            <person name="Xi Z."/>
        </authorList>
    </citation>
    <scope>NUCLEOTIDE SEQUENCE [LARGE SCALE GENOMIC DNA]</scope>
    <source>
        <strain evidence="3">J267</strain>
        <tissue evidence="3">Leaf</tissue>
    </source>
</reference>
<dbReference type="InterPro" id="IPR006868">
    <property type="entry name" value="DUF630"/>
</dbReference>
<evidence type="ECO:0000256" key="1">
    <source>
        <dbReference type="SAM" id="MobiDB-lite"/>
    </source>
</evidence>
<dbReference type="PANTHER" id="PTHR21450:SF2">
    <property type="entry name" value="FAMILY PROTEIN, PUTATIVE (DUF630 AND DUF632)-RELATED"/>
    <property type="match status" value="1"/>
</dbReference>
<proteinExistence type="predicted"/>
<protein>
    <recommendedName>
        <fullName evidence="2">DUF630 domain-containing protein</fullName>
    </recommendedName>
</protein>
<evidence type="ECO:0000259" key="2">
    <source>
        <dbReference type="Pfam" id="PF04783"/>
    </source>
</evidence>
<sequence>MYGKRVNLLDLNVLHNASSCSAFVRTGAEMTGGVLCFDELGFVLGFSVVVVVIDMGCGGSKVDDLPLVIRCRERKELIKAAADHRYALASAHISYFRSLKDVGDALRRFVHEELVIASPPASPVLTLPSEEGKTKRRSKNMNNSSSNDKSASSSTSISHSASISHNPSARE</sequence>
<dbReference type="Proteomes" id="UP000325577">
    <property type="component" value="Linkage Group LG15"/>
</dbReference>
<feature type="domain" description="DUF630" evidence="2">
    <location>
        <begin position="55"/>
        <end position="113"/>
    </location>
</feature>
<feature type="region of interest" description="Disordered" evidence="1">
    <location>
        <begin position="125"/>
        <end position="171"/>
    </location>
</feature>
<evidence type="ECO:0000313" key="4">
    <source>
        <dbReference type="Proteomes" id="UP000325577"/>
    </source>
</evidence>
<keyword evidence="4" id="KW-1185">Reference proteome</keyword>
<name>A0A5J5B5C5_9ASTE</name>
<feature type="compositionally biased region" description="Low complexity" evidence="1">
    <location>
        <begin position="140"/>
        <end position="171"/>
    </location>
</feature>
<gene>
    <name evidence="3" type="ORF">F0562_028009</name>
</gene>
<evidence type="ECO:0000313" key="3">
    <source>
        <dbReference type="EMBL" id="KAA8538445.1"/>
    </source>
</evidence>
<dbReference type="PANTHER" id="PTHR21450">
    <property type="entry name" value="PROTEIN ALTERED PHOSPHATE STARVATION RESPONSE 1"/>
    <property type="match status" value="1"/>
</dbReference>
<dbReference type="AlphaFoldDB" id="A0A5J5B5C5"/>
<dbReference type="Pfam" id="PF04783">
    <property type="entry name" value="DUF630"/>
    <property type="match status" value="1"/>
</dbReference>
<dbReference type="OrthoDB" id="1919226at2759"/>
<accession>A0A5J5B5C5</accession>
<organism evidence="3 4">
    <name type="scientific">Nyssa sinensis</name>
    <dbReference type="NCBI Taxonomy" id="561372"/>
    <lineage>
        <taxon>Eukaryota</taxon>
        <taxon>Viridiplantae</taxon>
        <taxon>Streptophyta</taxon>
        <taxon>Embryophyta</taxon>
        <taxon>Tracheophyta</taxon>
        <taxon>Spermatophyta</taxon>
        <taxon>Magnoliopsida</taxon>
        <taxon>eudicotyledons</taxon>
        <taxon>Gunneridae</taxon>
        <taxon>Pentapetalae</taxon>
        <taxon>asterids</taxon>
        <taxon>Cornales</taxon>
        <taxon>Nyssaceae</taxon>
        <taxon>Nyssa</taxon>
    </lineage>
</organism>
<dbReference type="EMBL" id="CM018038">
    <property type="protein sequence ID" value="KAA8538445.1"/>
    <property type="molecule type" value="Genomic_DNA"/>
</dbReference>